<reference evidence="1" key="1">
    <citation type="journal article" date="2015" name="Nature">
        <title>Complex archaea that bridge the gap between prokaryotes and eukaryotes.</title>
        <authorList>
            <person name="Spang A."/>
            <person name="Saw J.H."/>
            <person name="Jorgensen S.L."/>
            <person name="Zaremba-Niedzwiedzka K."/>
            <person name="Martijn J."/>
            <person name="Lind A.E."/>
            <person name="van Eijk R."/>
            <person name="Schleper C."/>
            <person name="Guy L."/>
            <person name="Ettema T.J."/>
        </authorList>
    </citation>
    <scope>NUCLEOTIDE SEQUENCE</scope>
</reference>
<accession>A0A0F8XDK3</accession>
<name>A0A0F8XDK3_9ZZZZ</name>
<evidence type="ECO:0000313" key="1">
    <source>
        <dbReference type="EMBL" id="KKK59030.1"/>
    </source>
</evidence>
<gene>
    <name evidence="1" type="ORF">LCGC14_3038470</name>
</gene>
<comment type="caution">
    <text evidence="1">The sequence shown here is derived from an EMBL/GenBank/DDBJ whole genome shotgun (WGS) entry which is preliminary data.</text>
</comment>
<dbReference type="AlphaFoldDB" id="A0A0F8XDK3"/>
<protein>
    <submittedName>
        <fullName evidence="1">Uncharacterized protein</fullName>
    </submittedName>
</protein>
<proteinExistence type="predicted"/>
<dbReference type="EMBL" id="LAZR01063679">
    <property type="protein sequence ID" value="KKK59030.1"/>
    <property type="molecule type" value="Genomic_DNA"/>
</dbReference>
<organism evidence="1">
    <name type="scientific">marine sediment metagenome</name>
    <dbReference type="NCBI Taxonomy" id="412755"/>
    <lineage>
        <taxon>unclassified sequences</taxon>
        <taxon>metagenomes</taxon>
        <taxon>ecological metagenomes</taxon>
    </lineage>
</organism>
<sequence>MTDEQMVMVVVCWRRVGCWFGERELDGEFSIRVGWWDWFWIRLGLK</sequence>